<dbReference type="InterPro" id="IPR039420">
    <property type="entry name" value="WalR-like"/>
</dbReference>
<organism evidence="6 7">
    <name type="scientific">Vibrio japonicus</name>
    <dbReference type="NCBI Taxonomy" id="1824638"/>
    <lineage>
        <taxon>Bacteria</taxon>
        <taxon>Pseudomonadati</taxon>
        <taxon>Pseudomonadota</taxon>
        <taxon>Gammaproteobacteria</taxon>
        <taxon>Vibrionales</taxon>
        <taxon>Vibrionaceae</taxon>
        <taxon>Vibrio</taxon>
    </lineage>
</organism>
<dbReference type="SMART" id="SM00862">
    <property type="entry name" value="Trans_reg_C"/>
    <property type="match status" value="1"/>
</dbReference>
<evidence type="ECO:0000313" key="7">
    <source>
        <dbReference type="Proteomes" id="UP001058602"/>
    </source>
</evidence>
<dbReference type="PANTHER" id="PTHR48111:SF58">
    <property type="entry name" value="TORCAD OPERON TRANSCRIPTIONAL REGULATORY PROTEIN TORR"/>
    <property type="match status" value="1"/>
</dbReference>
<keyword evidence="2" id="KW-0597">Phosphoprotein</keyword>
<dbReference type="Proteomes" id="UP001058602">
    <property type="component" value="Chromosome 1"/>
</dbReference>
<dbReference type="SMART" id="SM00448">
    <property type="entry name" value="REC"/>
    <property type="match status" value="1"/>
</dbReference>
<feature type="domain" description="Response regulatory" evidence="4">
    <location>
        <begin position="4"/>
        <end position="122"/>
    </location>
</feature>
<evidence type="ECO:0000259" key="5">
    <source>
        <dbReference type="PROSITE" id="PS51755"/>
    </source>
</evidence>
<reference evidence="6" key="1">
    <citation type="submission" date="2022-07" db="EMBL/GenBank/DDBJ databases">
        <title>Complete genome of Vibrio japonicus strain JCM 31412T and phylogenomic assessment of the Nereis clade of the genus Vibrio.</title>
        <authorList>
            <person name="Shlafstein M.D."/>
            <person name="Emsley S.A."/>
            <person name="Ushijima B."/>
            <person name="Videau P."/>
            <person name="Saw J.H."/>
        </authorList>
    </citation>
    <scope>NUCLEOTIDE SEQUENCE</scope>
    <source>
        <strain evidence="6">JCM 31412</strain>
    </source>
</reference>
<evidence type="ECO:0000256" key="1">
    <source>
        <dbReference type="ARBA" id="ARBA00023125"/>
    </source>
</evidence>
<feature type="modified residue" description="4-aspartylphosphate" evidence="2">
    <location>
        <position position="58"/>
    </location>
</feature>
<keyword evidence="1 3" id="KW-0238">DNA-binding</keyword>
<gene>
    <name evidence="6" type="primary">torR</name>
    <name evidence="6" type="ORF">NP165_08390</name>
</gene>
<proteinExistence type="predicted"/>
<dbReference type="Gene3D" id="3.40.50.2300">
    <property type="match status" value="1"/>
</dbReference>
<keyword evidence="7" id="KW-1185">Reference proteome</keyword>
<dbReference type="InterPro" id="IPR011006">
    <property type="entry name" value="CheY-like_superfamily"/>
</dbReference>
<dbReference type="PANTHER" id="PTHR48111">
    <property type="entry name" value="REGULATOR OF RPOS"/>
    <property type="match status" value="1"/>
</dbReference>
<dbReference type="NCBIfam" id="NF008034">
    <property type="entry name" value="PRK10766.1"/>
    <property type="match status" value="1"/>
</dbReference>
<dbReference type="InterPro" id="IPR001789">
    <property type="entry name" value="Sig_transdc_resp-reg_receiver"/>
</dbReference>
<accession>A0ABY5LFQ7</accession>
<protein>
    <submittedName>
        <fullName evidence="6">Two-component system response regulator TorR</fullName>
    </submittedName>
</protein>
<dbReference type="Gene3D" id="1.10.10.10">
    <property type="entry name" value="Winged helix-like DNA-binding domain superfamily/Winged helix DNA-binding domain"/>
    <property type="match status" value="1"/>
</dbReference>
<evidence type="ECO:0000256" key="2">
    <source>
        <dbReference type="PROSITE-ProRule" id="PRU00169"/>
    </source>
</evidence>
<dbReference type="Gene3D" id="6.10.250.690">
    <property type="match status" value="1"/>
</dbReference>
<evidence type="ECO:0000256" key="3">
    <source>
        <dbReference type="PROSITE-ProRule" id="PRU01091"/>
    </source>
</evidence>
<evidence type="ECO:0000313" key="6">
    <source>
        <dbReference type="EMBL" id="UUM29734.1"/>
    </source>
</evidence>
<dbReference type="PROSITE" id="PS51755">
    <property type="entry name" value="OMPR_PHOB"/>
    <property type="match status" value="1"/>
</dbReference>
<feature type="DNA-binding region" description="OmpR/PhoB-type" evidence="3">
    <location>
        <begin position="142"/>
        <end position="241"/>
    </location>
</feature>
<dbReference type="PROSITE" id="PS50110">
    <property type="entry name" value="RESPONSE_REGULATORY"/>
    <property type="match status" value="1"/>
</dbReference>
<dbReference type="Pfam" id="PF00072">
    <property type="entry name" value="Response_reg"/>
    <property type="match status" value="1"/>
</dbReference>
<sequence length="242" mass="27502">MSYHVLVVEDDAVTRSKLVGYFQNEGYQVSEAQSGEEMRESLQNNAIENNAIDLVMLDINLPGEDGLMLTRELRSKSDIGIILVTGRTDSIDKIVGLEMGADDYVTKPFELRELLVRVKNLLWRISNTRNASGSTVQTKQDEHVVRFGEWTFDIQRRALSHAGEPVKLTKAEYELLVALSSHPKQVLSRERILNMISHRVDAPNDRTIDVLIRRMRAKMEFDPKNPQIFVTVHGEGYMFAGD</sequence>
<evidence type="ECO:0000259" key="4">
    <source>
        <dbReference type="PROSITE" id="PS50110"/>
    </source>
</evidence>
<dbReference type="EMBL" id="CP102096">
    <property type="protein sequence ID" value="UUM29734.1"/>
    <property type="molecule type" value="Genomic_DNA"/>
</dbReference>
<dbReference type="RefSeq" id="WP_257083524.1">
    <property type="nucleotide sequence ID" value="NZ_CP102096.1"/>
</dbReference>
<dbReference type="InterPro" id="IPR001867">
    <property type="entry name" value="OmpR/PhoB-type_DNA-bd"/>
</dbReference>
<name>A0ABY5LFQ7_9VIBR</name>
<dbReference type="InterPro" id="IPR016032">
    <property type="entry name" value="Sig_transdc_resp-reg_C-effctor"/>
</dbReference>
<dbReference type="Pfam" id="PF00486">
    <property type="entry name" value="Trans_reg_C"/>
    <property type="match status" value="1"/>
</dbReference>
<feature type="domain" description="OmpR/PhoB-type" evidence="5">
    <location>
        <begin position="142"/>
        <end position="241"/>
    </location>
</feature>
<dbReference type="SUPFAM" id="SSF52172">
    <property type="entry name" value="CheY-like"/>
    <property type="match status" value="1"/>
</dbReference>
<dbReference type="InterPro" id="IPR036388">
    <property type="entry name" value="WH-like_DNA-bd_sf"/>
</dbReference>
<dbReference type="SUPFAM" id="SSF46894">
    <property type="entry name" value="C-terminal effector domain of the bipartite response regulators"/>
    <property type="match status" value="1"/>
</dbReference>
<dbReference type="CDD" id="cd00383">
    <property type="entry name" value="trans_reg_C"/>
    <property type="match status" value="1"/>
</dbReference>